<dbReference type="GeneID" id="96007786"/>
<evidence type="ECO:0000256" key="2">
    <source>
        <dbReference type="ARBA" id="ARBA00008796"/>
    </source>
</evidence>
<sequence>MGARDDAEDASSPSKKTLGGSAGIPVQRRHQADPPTPSPSPSATVVYPAGAQAGSVIREYLEVYDYHATGTRFRGFVAESSGAAERALFVFFDKEVMGQDLKPGLTSLLELAGTDGIDCDQLIVCLDRKAEGCKDLAKDLGWVGFEIAMLDAWTGRECSLSDRWLFLAMDV</sequence>
<dbReference type="AlphaFoldDB" id="A0AB34KKT7"/>
<dbReference type="Proteomes" id="UP000803884">
    <property type="component" value="Unassembled WGS sequence"/>
</dbReference>
<comment type="function">
    <text evidence="1">Ornithine decarboxylase (ODC) antizyme protein that negatively regulates ODC activity and intracellular polyamine biosynthesis in response to increased intracellular polyamine levels. Binds to ODC monomers, inhibiting the assembly of the functional ODC homodimer, and targets the monomers for ubiquitin-independent proteolytic destruction by the 26S proteasome.</text>
</comment>
<feature type="region of interest" description="Disordered" evidence="6">
    <location>
        <begin position="1"/>
        <end position="44"/>
    </location>
</feature>
<evidence type="ECO:0000256" key="6">
    <source>
        <dbReference type="SAM" id="MobiDB-lite"/>
    </source>
</evidence>
<dbReference type="Gene3D" id="3.40.630.60">
    <property type="match status" value="1"/>
</dbReference>
<dbReference type="EMBL" id="JAAQHG020000026">
    <property type="protein sequence ID" value="KAL1584421.1"/>
    <property type="molecule type" value="Genomic_DNA"/>
</dbReference>
<dbReference type="InterPro" id="IPR038581">
    <property type="entry name" value="ODC_AZ_sf"/>
</dbReference>
<dbReference type="PANTHER" id="PTHR10279:SF10">
    <property type="entry name" value="ORNITHINE DECARBOXYLASE ANTIZYME"/>
    <property type="match status" value="1"/>
</dbReference>
<dbReference type="GO" id="GO:0075523">
    <property type="term" value="P:viral translational frameshifting"/>
    <property type="evidence" value="ECO:0007669"/>
    <property type="project" value="UniProtKB-KW"/>
</dbReference>
<dbReference type="PANTHER" id="PTHR10279">
    <property type="entry name" value="ORNITHINE DECARBOXYLASE ANTIZYME"/>
    <property type="match status" value="1"/>
</dbReference>
<evidence type="ECO:0000313" key="7">
    <source>
        <dbReference type="EMBL" id="KAL1584421.1"/>
    </source>
</evidence>
<evidence type="ECO:0000256" key="4">
    <source>
        <dbReference type="ARBA" id="ARBA00017712"/>
    </source>
</evidence>
<evidence type="ECO:0000256" key="5">
    <source>
        <dbReference type="ARBA" id="ARBA00022758"/>
    </source>
</evidence>
<keyword evidence="5" id="KW-0688">Ribosomal frameshifting</keyword>
<protein>
    <recommendedName>
        <fullName evidence="4">Ornithine decarboxylase antizyme</fullName>
    </recommendedName>
</protein>
<evidence type="ECO:0000256" key="3">
    <source>
        <dbReference type="ARBA" id="ARBA00011486"/>
    </source>
</evidence>
<evidence type="ECO:0000256" key="1">
    <source>
        <dbReference type="ARBA" id="ARBA00002307"/>
    </source>
</evidence>
<dbReference type="GO" id="GO:0008073">
    <property type="term" value="F:ornithine decarboxylase inhibitor activity"/>
    <property type="evidence" value="ECO:0007669"/>
    <property type="project" value="InterPro"/>
</dbReference>
<dbReference type="InterPro" id="IPR016181">
    <property type="entry name" value="Acyl_CoA_acyltransferase"/>
</dbReference>
<accession>A0AB34KKT7</accession>
<dbReference type="SUPFAM" id="SSF55729">
    <property type="entry name" value="Acyl-CoA N-acyltransferases (Nat)"/>
    <property type="match status" value="1"/>
</dbReference>
<dbReference type="RefSeq" id="XP_069227527.1">
    <property type="nucleotide sequence ID" value="XM_069374948.1"/>
</dbReference>
<dbReference type="InterPro" id="IPR002993">
    <property type="entry name" value="ODC_AZ"/>
</dbReference>
<dbReference type="GO" id="GO:0005634">
    <property type="term" value="C:nucleus"/>
    <property type="evidence" value="ECO:0007669"/>
    <property type="project" value="TreeGrafter"/>
</dbReference>
<proteinExistence type="inferred from homology"/>
<name>A0AB34KKT7_9PEZI</name>
<evidence type="ECO:0000313" key="8">
    <source>
        <dbReference type="Proteomes" id="UP000803884"/>
    </source>
</evidence>
<dbReference type="GO" id="GO:0045732">
    <property type="term" value="P:positive regulation of protein catabolic process"/>
    <property type="evidence" value="ECO:0007669"/>
    <property type="project" value="TreeGrafter"/>
</dbReference>
<keyword evidence="8" id="KW-1185">Reference proteome</keyword>
<comment type="similarity">
    <text evidence="2">Belongs to the ODC antizyme family.</text>
</comment>
<organism evidence="7 8">
    <name type="scientific">Cladosporium halotolerans</name>
    <dbReference type="NCBI Taxonomy" id="1052096"/>
    <lineage>
        <taxon>Eukaryota</taxon>
        <taxon>Fungi</taxon>
        <taxon>Dikarya</taxon>
        <taxon>Ascomycota</taxon>
        <taxon>Pezizomycotina</taxon>
        <taxon>Dothideomycetes</taxon>
        <taxon>Dothideomycetidae</taxon>
        <taxon>Cladosporiales</taxon>
        <taxon>Cladosporiaceae</taxon>
        <taxon>Cladosporium</taxon>
    </lineage>
</organism>
<dbReference type="GO" id="GO:0005737">
    <property type="term" value="C:cytoplasm"/>
    <property type="evidence" value="ECO:0007669"/>
    <property type="project" value="TreeGrafter"/>
</dbReference>
<reference evidence="7 8" key="1">
    <citation type="journal article" date="2020" name="Microbiol. Resour. Announc.">
        <title>Draft Genome Sequence of a Cladosporium Species Isolated from the Mesophotic Ascidian Didemnum maculosum.</title>
        <authorList>
            <person name="Gioti A."/>
            <person name="Siaperas R."/>
            <person name="Nikolaivits E."/>
            <person name="Le Goff G."/>
            <person name="Ouazzani J."/>
            <person name="Kotoulas G."/>
            <person name="Topakas E."/>
        </authorList>
    </citation>
    <scope>NUCLEOTIDE SEQUENCE [LARGE SCALE GENOMIC DNA]</scope>
    <source>
        <strain evidence="7 8">TM138-S3</strain>
    </source>
</reference>
<gene>
    <name evidence="7" type="ORF">WHR41_06343</name>
</gene>
<dbReference type="Pfam" id="PF02100">
    <property type="entry name" value="ODC_AZ"/>
    <property type="match status" value="1"/>
</dbReference>
<comment type="caution">
    <text evidence="7">The sequence shown here is derived from an EMBL/GenBank/DDBJ whole genome shotgun (WGS) entry which is preliminary data.</text>
</comment>
<comment type="subunit">
    <text evidence="3">Interacts with ODC and thereby sterically blocks ODC homodimerization.</text>
</comment>